<dbReference type="RefSeq" id="WP_110899189.1">
    <property type="nucleotide sequence ID" value="NZ_CP054614.1"/>
</dbReference>
<keyword evidence="6" id="KW-1185">Reference proteome</keyword>
<gene>
    <name evidence="5" type="ORF">HUB98_20800</name>
</gene>
<protein>
    <recommendedName>
        <fullName evidence="4">Flagellin C-terminal domain-containing protein</fullName>
    </recommendedName>
</protein>
<dbReference type="EMBL" id="CP054614">
    <property type="protein sequence ID" value="QKS58436.1"/>
    <property type="molecule type" value="Genomic_DNA"/>
</dbReference>
<comment type="similarity">
    <text evidence="2">Belongs to the bacterial flagellin family.</text>
</comment>
<dbReference type="Gene3D" id="1.20.1330.10">
    <property type="entry name" value="f41 fragment of flagellin, N-terminal domain"/>
    <property type="match status" value="1"/>
</dbReference>
<proteinExistence type="inferred from homology"/>
<evidence type="ECO:0000256" key="2">
    <source>
        <dbReference type="ARBA" id="ARBA00005709"/>
    </source>
</evidence>
<dbReference type="InterPro" id="IPR001492">
    <property type="entry name" value="Flagellin"/>
</dbReference>
<name>A0ABX6Q8B1_PAEBA</name>
<comment type="subcellular location">
    <subcellularLocation>
        <location evidence="1">Bacterial flagellum</location>
    </subcellularLocation>
</comment>
<dbReference type="PANTHER" id="PTHR42792">
    <property type="entry name" value="FLAGELLIN"/>
    <property type="match status" value="1"/>
</dbReference>
<evidence type="ECO:0000259" key="4">
    <source>
        <dbReference type="Pfam" id="PF00700"/>
    </source>
</evidence>
<dbReference type="Proteomes" id="UP000509327">
    <property type="component" value="Chromosome"/>
</dbReference>
<dbReference type="PANTHER" id="PTHR42792:SF2">
    <property type="entry name" value="FLAGELLIN"/>
    <property type="match status" value="1"/>
</dbReference>
<evidence type="ECO:0000313" key="6">
    <source>
        <dbReference type="Proteomes" id="UP000509327"/>
    </source>
</evidence>
<keyword evidence="3" id="KW-0975">Bacterial flagellum</keyword>
<evidence type="ECO:0000256" key="1">
    <source>
        <dbReference type="ARBA" id="ARBA00004365"/>
    </source>
</evidence>
<evidence type="ECO:0000256" key="3">
    <source>
        <dbReference type="ARBA" id="ARBA00023143"/>
    </source>
</evidence>
<dbReference type="Gene3D" id="6.10.10.10">
    <property type="entry name" value="Flagellar export chaperone, C-terminal domain"/>
    <property type="match status" value="1"/>
</dbReference>
<dbReference type="Pfam" id="PF00700">
    <property type="entry name" value="Flagellin_C"/>
    <property type="match status" value="1"/>
</dbReference>
<dbReference type="SUPFAM" id="SSF64518">
    <property type="entry name" value="Phase 1 flagellin"/>
    <property type="match status" value="1"/>
</dbReference>
<sequence length="285" mass="30885">MAEFKIRNNSGLDHKSINISTTFSAGHSVLYTLSSSNGVPIGGTASGAQIPNSGTAFEMSNSLVDFNLSFLNDGANTKPSSLTTTDTRFGVNGSVITSTWENNDISAGEVLEFKISLNDFNFKQDIYLFTELNTEQIDSINETITTDIKDIDYIPPNVSIQTGSNENQSVKIPLFKVDADGLGLTNVGLLPPAIPEQSIAAADNAMNKVTNYRGIYGALQNRMEHTLTNVGNSFENLTSSESRIRDADMAIEMMKFTQKNILSQAAQAMLAQANAQPQEILQLLK</sequence>
<reference evidence="5 6" key="1">
    <citation type="submission" date="2020-06" db="EMBL/GenBank/DDBJ databases">
        <title>Complete genome of Paenibacillus barcinonensis KACC11450.</title>
        <authorList>
            <person name="Kim M."/>
            <person name="Park Y.-J."/>
            <person name="Shin J.-H."/>
        </authorList>
    </citation>
    <scope>NUCLEOTIDE SEQUENCE [LARGE SCALE GENOMIC DNA]</scope>
    <source>
        <strain evidence="5 6">KACC11450</strain>
    </source>
</reference>
<accession>A0ABX6Q8B1</accession>
<evidence type="ECO:0000313" key="5">
    <source>
        <dbReference type="EMBL" id="QKS58436.1"/>
    </source>
</evidence>
<dbReference type="InterPro" id="IPR042187">
    <property type="entry name" value="Flagellin_C_sub2"/>
</dbReference>
<organism evidence="5 6">
    <name type="scientific">Paenibacillus barcinonensis</name>
    <dbReference type="NCBI Taxonomy" id="198119"/>
    <lineage>
        <taxon>Bacteria</taxon>
        <taxon>Bacillati</taxon>
        <taxon>Bacillota</taxon>
        <taxon>Bacilli</taxon>
        <taxon>Bacillales</taxon>
        <taxon>Paenibacillaceae</taxon>
        <taxon>Paenibacillus</taxon>
    </lineage>
</organism>
<feature type="domain" description="Flagellin C-terminal" evidence="4">
    <location>
        <begin position="200"/>
        <end position="284"/>
    </location>
</feature>
<dbReference type="InterPro" id="IPR046358">
    <property type="entry name" value="Flagellin_C"/>
</dbReference>